<name>A0A0R3PQR2_ANGCS</name>
<dbReference type="AlphaFoldDB" id="A0A0R3PQR2"/>
<gene>
    <name evidence="3" type="ORF">ACOC_LOCUS7725</name>
</gene>
<evidence type="ECO:0000256" key="2">
    <source>
        <dbReference type="SAM" id="SignalP"/>
    </source>
</evidence>
<reference evidence="3 4" key="2">
    <citation type="submission" date="2018-11" db="EMBL/GenBank/DDBJ databases">
        <authorList>
            <consortium name="Pathogen Informatics"/>
        </authorList>
    </citation>
    <scope>NUCLEOTIDE SEQUENCE [LARGE SCALE GENOMIC DNA]</scope>
    <source>
        <strain evidence="3 4">Costa Rica</strain>
    </source>
</reference>
<dbReference type="EMBL" id="UYYA01004070">
    <property type="protein sequence ID" value="VDM59310.1"/>
    <property type="molecule type" value="Genomic_DNA"/>
</dbReference>
<proteinExistence type="predicted"/>
<feature type="region of interest" description="Disordered" evidence="1">
    <location>
        <begin position="155"/>
        <end position="211"/>
    </location>
</feature>
<protein>
    <submittedName>
        <fullName evidence="5">LEM domain-containing protein</fullName>
    </submittedName>
</protein>
<keyword evidence="4" id="KW-1185">Reference proteome</keyword>
<sequence>MVAILKVSMFVVIILYSSGKESMSVTIQEREKESPGLSLHELLGAFQTLSGPQLHGGLPVDRKAVFQQFKTNASTIGKKSVRSVFDGVKTFQHDNEVKEEDQDSDKDGKMDNNVTESSKETNTSIVSVINESSATFAKEDSTTAIETTTITLTHIEENEPHSSSVSTMSVTPKYSAPSTPSNKTFSYRQSTRKPKLLESSRKTEQVSKDTKEFGALRTSSVVETQSMSLRKVQPANNISSKFPQLIPQKERNTMKVAKLEIPVSIGMLSPPAMKMITISLPMPSRPLENTAGETTTLAGKSKHSAMKMSNKAGEPVKISKIIPFRAVPMSLRRPAPCPSMKNTNTQRVTEGPQSYVKMKRLSAVPRFSISGLASTVRTSAYRTRRPVIKFQGDGRLGETLGAKESSYPEDGLQAAVIAHHTTTQSQSLTSSPNGCLSG</sequence>
<accession>A0A0R3PQR2</accession>
<evidence type="ECO:0000256" key="1">
    <source>
        <dbReference type="SAM" id="MobiDB-lite"/>
    </source>
</evidence>
<dbReference type="Proteomes" id="UP000267027">
    <property type="component" value="Unassembled WGS sequence"/>
</dbReference>
<feature type="signal peptide" evidence="2">
    <location>
        <begin position="1"/>
        <end position="19"/>
    </location>
</feature>
<organism evidence="5">
    <name type="scientific">Angiostrongylus costaricensis</name>
    <name type="common">Nematode worm</name>
    <dbReference type="NCBI Taxonomy" id="334426"/>
    <lineage>
        <taxon>Eukaryota</taxon>
        <taxon>Metazoa</taxon>
        <taxon>Ecdysozoa</taxon>
        <taxon>Nematoda</taxon>
        <taxon>Chromadorea</taxon>
        <taxon>Rhabditida</taxon>
        <taxon>Rhabditina</taxon>
        <taxon>Rhabditomorpha</taxon>
        <taxon>Strongyloidea</taxon>
        <taxon>Metastrongylidae</taxon>
        <taxon>Angiostrongylus</taxon>
    </lineage>
</organism>
<feature type="compositionally biased region" description="Basic and acidic residues" evidence="1">
    <location>
        <begin position="195"/>
        <end position="211"/>
    </location>
</feature>
<reference evidence="5" key="1">
    <citation type="submission" date="2017-02" db="UniProtKB">
        <authorList>
            <consortium name="WormBaseParasite"/>
        </authorList>
    </citation>
    <scope>IDENTIFICATION</scope>
</reference>
<keyword evidence="2" id="KW-0732">Signal</keyword>
<feature type="region of interest" description="Disordered" evidence="1">
    <location>
        <begin position="93"/>
        <end position="121"/>
    </location>
</feature>
<feature type="compositionally biased region" description="Polar residues" evidence="1">
    <location>
        <begin position="161"/>
        <end position="189"/>
    </location>
</feature>
<evidence type="ECO:0000313" key="5">
    <source>
        <dbReference type="WBParaSite" id="ACOC_0000772401-mRNA-1"/>
    </source>
</evidence>
<evidence type="ECO:0000313" key="3">
    <source>
        <dbReference type="EMBL" id="VDM59310.1"/>
    </source>
</evidence>
<dbReference type="WBParaSite" id="ACOC_0000772401-mRNA-1">
    <property type="protein sequence ID" value="ACOC_0000772401-mRNA-1"/>
    <property type="gene ID" value="ACOC_0000772401"/>
</dbReference>
<feature type="compositionally biased region" description="Polar residues" evidence="1">
    <location>
        <begin position="112"/>
        <end position="121"/>
    </location>
</feature>
<feature type="chain" id="PRO_5043130279" evidence="2">
    <location>
        <begin position="20"/>
        <end position="438"/>
    </location>
</feature>
<evidence type="ECO:0000313" key="4">
    <source>
        <dbReference type="Proteomes" id="UP000267027"/>
    </source>
</evidence>